<gene>
    <name evidence="1" type="ORF">KK488_07080</name>
</gene>
<accession>A0A9X1DB83</accession>
<dbReference type="EMBL" id="JAHGAW010000004">
    <property type="protein sequence ID" value="MBT2186710.1"/>
    <property type="molecule type" value="Genomic_DNA"/>
</dbReference>
<evidence type="ECO:0000313" key="2">
    <source>
        <dbReference type="Proteomes" id="UP001138757"/>
    </source>
</evidence>
<reference evidence="1" key="1">
    <citation type="submission" date="2021-05" db="EMBL/GenBank/DDBJ databases">
        <title>Genome of Sphingobium sp. strain.</title>
        <authorList>
            <person name="Fan R."/>
        </authorList>
    </citation>
    <scope>NUCLEOTIDE SEQUENCE</scope>
    <source>
        <strain evidence="1">H33</strain>
    </source>
</reference>
<evidence type="ECO:0000313" key="1">
    <source>
        <dbReference type="EMBL" id="MBT2186710.1"/>
    </source>
</evidence>
<comment type="caution">
    <text evidence="1">The sequence shown here is derived from an EMBL/GenBank/DDBJ whole genome shotgun (WGS) entry which is preliminary data.</text>
</comment>
<name>A0A9X1DB83_9SPHN</name>
<keyword evidence="2" id="KW-1185">Reference proteome</keyword>
<dbReference type="Proteomes" id="UP001138757">
    <property type="component" value="Unassembled WGS sequence"/>
</dbReference>
<organism evidence="1 2">
    <name type="scientific">Sphingobium nicotianae</name>
    <dbReference type="NCBI Taxonomy" id="2782607"/>
    <lineage>
        <taxon>Bacteria</taxon>
        <taxon>Pseudomonadati</taxon>
        <taxon>Pseudomonadota</taxon>
        <taxon>Alphaproteobacteria</taxon>
        <taxon>Sphingomonadales</taxon>
        <taxon>Sphingomonadaceae</taxon>
        <taxon>Sphingobium</taxon>
    </lineage>
</organism>
<sequence>MTFRPVRDRAAPMAPNGATISDEIDAEDAELMARYGIKMVPTPRFHYKSFRFSRLADALRQARLDDKSA</sequence>
<dbReference type="AlphaFoldDB" id="A0A9X1DB83"/>
<protein>
    <submittedName>
        <fullName evidence="1">Uncharacterized protein</fullName>
    </submittedName>
</protein>
<proteinExistence type="predicted"/>